<evidence type="ECO:0000313" key="1">
    <source>
        <dbReference type="EMBL" id="GBM37654.1"/>
    </source>
</evidence>
<gene>
    <name evidence="1" type="ORF">AVEN_132097_1</name>
</gene>
<proteinExistence type="predicted"/>
<sequence>MKLKFQLALWGELAPTSNAEQKATRRVLSASALVIAVESSCPDEEDIEPCTCQEENGKSVLRCKNIPCISVLEKAAENSDGYRYDEITMQDEINKNLLILPLSENLTEGFAEYDGNCELYKDRKRYILDNCRERESSPISNAGYSVADCIGNHCGDRKLLVSR</sequence>
<comment type="caution">
    <text evidence="1">The sequence shown here is derived from an EMBL/GenBank/DDBJ whole genome shotgun (WGS) entry which is preliminary data.</text>
</comment>
<accession>A0A4Y2FDN0</accession>
<evidence type="ECO:0000313" key="2">
    <source>
        <dbReference type="Proteomes" id="UP000499080"/>
    </source>
</evidence>
<keyword evidence="2" id="KW-1185">Reference proteome</keyword>
<protein>
    <submittedName>
        <fullName evidence="1">Uncharacterized protein</fullName>
    </submittedName>
</protein>
<reference evidence="1 2" key="1">
    <citation type="journal article" date="2019" name="Sci. Rep.">
        <title>Orb-weaving spider Araneus ventricosus genome elucidates the spidroin gene catalogue.</title>
        <authorList>
            <person name="Kono N."/>
            <person name="Nakamura H."/>
            <person name="Ohtoshi R."/>
            <person name="Moran D.A.P."/>
            <person name="Shinohara A."/>
            <person name="Yoshida Y."/>
            <person name="Fujiwara M."/>
            <person name="Mori M."/>
            <person name="Tomita M."/>
            <person name="Arakawa K."/>
        </authorList>
    </citation>
    <scope>NUCLEOTIDE SEQUENCE [LARGE SCALE GENOMIC DNA]</scope>
</reference>
<organism evidence="1 2">
    <name type="scientific">Araneus ventricosus</name>
    <name type="common">Orbweaver spider</name>
    <name type="synonym">Epeira ventricosa</name>
    <dbReference type="NCBI Taxonomy" id="182803"/>
    <lineage>
        <taxon>Eukaryota</taxon>
        <taxon>Metazoa</taxon>
        <taxon>Ecdysozoa</taxon>
        <taxon>Arthropoda</taxon>
        <taxon>Chelicerata</taxon>
        <taxon>Arachnida</taxon>
        <taxon>Araneae</taxon>
        <taxon>Araneomorphae</taxon>
        <taxon>Entelegynae</taxon>
        <taxon>Araneoidea</taxon>
        <taxon>Araneidae</taxon>
        <taxon>Araneus</taxon>
    </lineage>
</organism>
<name>A0A4Y2FDN0_ARAVE</name>
<dbReference type="AlphaFoldDB" id="A0A4Y2FDN0"/>
<dbReference type="Proteomes" id="UP000499080">
    <property type="component" value="Unassembled WGS sequence"/>
</dbReference>
<dbReference type="EMBL" id="BGPR01000846">
    <property type="protein sequence ID" value="GBM37654.1"/>
    <property type="molecule type" value="Genomic_DNA"/>
</dbReference>